<gene>
    <name evidence="1" type="ORF">METZ01_LOCUS493381</name>
</gene>
<accession>A0A383D7J2</accession>
<dbReference type="AlphaFoldDB" id="A0A383D7J2"/>
<name>A0A383D7J2_9ZZZZ</name>
<proteinExistence type="predicted"/>
<sequence length="38" mass="4677">MKENICGNHGHVERGFFYFQLLYYCFHDELFLAQVYML</sequence>
<protein>
    <submittedName>
        <fullName evidence="1">Uncharacterized protein</fullName>
    </submittedName>
</protein>
<reference evidence="1" key="1">
    <citation type="submission" date="2018-05" db="EMBL/GenBank/DDBJ databases">
        <authorList>
            <person name="Lanie J.A."/>
            <person name="Ng W.-L."/>
            <person name="Kazmierczak K.M."/>
            <person name="Andrzejewski T.M."/>
            <person name="Davidsen T.M."/>
            <person name="Wayne K.J."/>
            <person name="Tettelin H."/>
            <person name="Glass J.I."/>
            <person name="Rusch D."/>
            <person name="Podicherti R."/>
            <person name="Tsui H.-C.T."/>
            <person name="Winkler M.E."/>
        </authorList>
    </citation>
    <scope>NUCLEOTIDE SEQUENCE</scope>
</reference>
<organism evidence="1">
    <name type="scientific">marine metagenome</name>
    <dbReference type="NCBI Taxonomy" id="408172"/>
    <lineage>
        <taxon>unclassified sequences</taxon>
        <taxon>metagenomes</taxon>
        <taxon>ecological metagenomes</taxon>
    </lineage>
</organism>
<evidence type="ECO:0000313" key="1">
    <source>
        <dbReference type="EMBL" id="SVE40527.1"/>
    </source>
</evidence>
<dbReference type="EMBL" id="UINC01215029">
    <property type="protein sequence ID" value="SVE40527.1"/>
    <property type="molecule type" value="Genomic_DNA"/>
</dbReference>